<dbReference type="Gene3D" id="4.10.520.10">
    <property type="entry name" value="IHF-like DNA-binding proteins"/>
    <property type="match status" value="1"/>
</dbReference>
<dbReference type="RefSeq" id="WP_207617369.1">
    <property type="nucleotide sequence ID" value="NZ_JAFNLL010000047.1"/>
</dbReference>
<protein>
    <submittedName>
        <fullName evidence="1">HU family DNA-binding protein</fullName>
    </submittedName>
</protein>
<name>A0A939HEJ3_9MICC</name>
<dbReference type="GO" id="GO:0030527">
    <property type="term" value="F:structural constituent of chromatin"/>
    <property type="evidence" value="ECO:0007669"/>
    <property type="project" value="InterPro"/>
</dbReference>
<accession>A0A939HEJ3</accession>
<dbReference type="InterPro" id="IPR000119">
    <property type="entry name" value="Hist_DNA-bd"/>
</dbReference>
<reference evidence="1" key="1">
    <citation type="submission" date="2021-03" db="EMBL/GenBank/DDBJ databases">
        <title>A new species, PO-11, isolated from a karst cave deposit.</title>
        <authorList>
            <person name="Zhaoxiaoyong W."/>
        </authorList>
    </citation>
    <scope>NUCLEOTIDE SEQUENCE</scope>
    <source>
        <strain evidence="1">PO-11</strain>
    </source>
</reference>
<evidence type="ECO:0000313" key="2">
    <source>
        <dbReference type="Proteomes" id="UP000664164"/>
    </source>
</evidence>
<dbReference type="InterPro" id="IPR010992">
    <property type="entry name" value="IHF-like_DNA-bd_dom_sf"/>
</dbReference>
<gene>
    <name evidence="1" type="ORF">J1902_16070</name>
</gene>
<keyword evidence="2" id="KW-1185">Reference proteome</keyword>
<dbReference type="SUPFAM" id="SSF47729">
    <property type="entry name" value="IHF-like DNA-binding proteins"/>
    <property type="match status" value="1"/>
</dbReference>
<dbReference type="GO" id="GO:0003677">
    <property type="term" value="F:DNA binding"/>
    <property type="evidence" value="ECO:0007669"/>
    <property type="project" value="UniProtKB-KW"/>
</dbReference>
<organism evidence="1 2">
    <name type="scientific">Arthrobacter cavernae</name>
    <dbReference type="NCBI Taxonomy" id="2817681"/>
    <lineage>
        <taxon>Bacteria</taxon>
        <taxon>Bacillati</taxon>
        <taxon>Actinomycetota</taxon>
        <taxon>Actinomycetes</taxon>
        <taxon>Micrococcales</taxon>
        <taxon>Micrococcaceae</taxon>
        <taxon>Arthrobacter</taxon>
    </lineage>
</organism>
<comment type="caution">
    <text evidence="1">The sequence shown here is derived from an EMBL/GenBank/DDBJ whole genome shotgun (WGS) entry which is preliminary data.</text>
</comment>
<proteinExistence type="predicted"/>
<dbReference type="EMBL" id="JAFNLL010000047">
    <property type="protein sequence ID" value="MBO1269462.1"/>
    <property type="molecule type" value="Genomic_DNA"/>
</dbReference>
<dbReference type="AlphaFoldDB" id="A0A939HEJ3"/>
<feature type="non-terminal residue" evidence="1">
    <location>
        <position position="47"/>
    </location>
</feature>
<evidence type="ECO:0000313" key="1">
    <source>
        <dbReference type="EMBL" id="MBO1269462.1"/>
    </source>
</evidence>
<sequence>MHKNRGELVAEVAAKAGTSHAAVNSILNALFEVFETSLAQGEKIVIP</sequence>
<dbReference type="Proteomes" id="UP000664164">
    <property type="component" value="Unassembled WGS sequence"/>
</dbReference>
<keyword evidence="1" id="KW-0238">DNA-binding</keyword>
<dbReference type="Pfam" id="PF00216">
    <property type="entry name" value="Bac_DNA_binding"/>
    <property type="match status" value="1"/>
</dbReference>